<gene>
    <name evidence="2" type="ORF">A0H81_07521</name>
</gene>
<evidence type="ECO:0000313" key="2">
    <source>
        <dbReference type="EMBL" id="OBZ72309.1"/>
    </source>
</evidence>
<reference evidence="2 3" key="1">
    <citation type="submission" date="2016-03" db="EMBL/GenBank/DDBJ databases">
        <title>Whole genome sequencing of Grifola frondosa 9006-11.</title>
        <authorList>
            <person name="Min B."/>
            <person name="Park H."/>
            <person name="Kim J.-G."/>
            <person name="Cho H."/>
            <person name="Oh Y.-L."/>
            <person name="Kong W.-S."/>
            <person name="Choi I.-G."/>
        </authorList>
    </citation>
    <scope>NUCLEOTIDE SEQUENCE [LARGE SCALE GENOMIC DNA]</scope>
    <source>
        <strain evidence="2 3">9006-11</strain>
    </source>
</reference>
<dbReference type="EMBL" id="LUGG01000009">
    <property type="protein sequence ID" value="OBZ72309.1"/>
    <property type="molecule type" value="Genomic_DNA"/>
</dbReference>
<proteinExistence type="predicted"/>
<keyword evidence="3" id="KW-1185">Reference proteome</keyword>
<evidence type="ECO:0000313" key="3">
    <source>
        <dbReference type="Proteomes" id="UP000092993"/>
    </source>
</evidence>
<keyword evidence="1" id="KW-0472">Membrane</keyword>
<sequence length="73" mass="8353">MRKKFDRGWRLAAVGLRSLELWFCLSVNISAVIILCVYIPSYSRYKFSDTSATMQTRPITPHPPLTHPQLGLC</sequence>
<organism evidence="2 3">
    <name type="scientific">Grifola frondosa</name>
    <name type="common">Maitake</name>
    <name type="synonym">Polyporus frondosus</name>
    <dbReference type="NCBI Taxonomy" id="5627"/>
    <lineage>
        <taxon>Eukaryota</taxon>
        <taxon>Fungi</taxon>
        <taxon>Dikarya</taxon>
        <taxon>Basidiomycota</taxon>
        <taxon>Agaricomycotina</taxon>
        <taxon>Agaricomycetes</taxon>
        <taxon>Polyporales</taxon>
        <taxon>Grifolaceae</taxon>
        <taxon>Grifola</taxon>
    </lineage>
</organism>
<protein>
    <submittedName>
        <fullName evidence="2">Uncharacterized protein</fullName>
    </submittedName>
</protein>
<dbReference type="Proteomes" id="UP000092993">
    <property type="component" value="Unassembled WGS sequence"/>
</dbReference>
<comment type="caution">
    <text evidence="2">The sequence shown here is derived from an EMBL/GenBank/DDBJ whole genome shotgun (WGS) entry which is preliminary data.</text>
</comment>
<accession>A0A1C7M7G7</accession>
<evidence type="ECO:0000256" key="1">
    <source>
        <dbReference type="SAM" id="Phobius"/>
    </source>
</evidence>
<keyword evidence="1" id="KW-0812">Transmembrane</keyword>
<feature type="transmembrane region" description="Helical" evidence="1">
    <location>
        <begin position="21"/>
        <end position="41"/>
    </location>
</feature>
<keyword evidence="1" id="KW-1133">Transmembrane helix</keyword>
<name>A0A1C7M7G7_GRIFR</name>
<dbReference type="AlphaFoldDB" id="A0A1C7M7G7"/>